<sequence>MNDFDDDGEPLKVLGLDPHDPASVVVWREFLLDWDAHLAVMAAAVAADQVRVRAKLAEMASVLDALEGTTEHAMHVQSVAAEVALIEQIGQSAAEGALSDAGIAVREFPGLVDALGDGKLSEEQLRVLTGAGLSAHRV</sequence>
<dbReference type="Proteomes" id="UP000545286">
    <property type="component" value="Unassembled WGS sequence"/>
</dbReference>
<dbReference type="AlphaFoldDB" id="A0A7W4ULD4"/>
<keyword evidence="2" id="KW-1185">Reference proteome</keyword>
<reference evidence="1 2" key="1">
    <citation type="submission" date="2020-08" db="EMBL/GenBank/DDBJ databases">
        <title>Sequencing the genomes of 1000 actinobacteria strains.</title>
        <authorList>
            <person name="Klenk H.-P."/>
        </authorList>
    </citation>
    <scope>NUCLEOTIDE SEQUENCE [LARGE SCALE GENOMIC DNA]</scope>
    <source>
        <strain evidence="1 2">DSM 20419</strain>
    </source>
</reference>
<dbReference type="EMBL" id="JACHWJ010000001">
    <property type="protein sequence ID" value="MBB2956338.1"/>
    <property type="molecule type" value="Genomic_DNA"/>
</dbReference>
<name>A0A7W4ULD4_9MICO</name>
<protein>
    <submittedName>
        <fullName evidence="1">Uncharacterized protein</fullName>
    </submittedName>
</protein>
<dbReference type="RefSeq" id="WP_183622786.1">
    <property type="nucleotide sequence ID" value="NZ_JACHWJ010000001.1"/>
</dbReference>
<comment type="caution">
    <text evidence="1">The sequence shown here is derived from an EMBL/GenBank/DDBJ whole genome shotgun (WGS) entry which is preliminary data.</text>
</comment>
<gene>
    <name evidence="1" type="ORF">FHX72_000450</name>
</gene>
<evidence type="ECO:0000313" key="2">
    <source>
        <dbReference type="Proteomes" id="UP000545286"/>
    </source>
</evidence>
<evidence type="ECO:0000313" key="1">
    <source>
        <dbReference type="EMBL" id="MBB2956338.1"/>
    </source>
</evidence>
<accession>A0A7W4ULD4</accession>
<proteinExistence type="predicted"/>
<organism evidence="1 2">
    <name type="scientific">Pseudoclavibacter helvolus</name>
    <dbReference type="NCBI Taxonomy" id="255205"/>
    <lineage>
        <taxon>Bacteria</taxon>
        <taxon>Bacillati</taxon>
        <taxon>Actinomycetota</taxon>
        <taxon>Actinomycetes</taxon>
        <taxon>Micrococcales</taxon>
        <taxon>Microbacteriaceae</taxon>
        <taxon>Pseudoclavibacter</taxon>
    </lineage>
</organism>